<evidence type="ECO:0000256" key="2">
    <source>
        <dbReference type="ARBA" id="ARBA00023002"/>
    </source>
</evidence>
<comment type="caution">
    <text evidence="3">The sequence shown here is derived from an EMBL/GenBank/DDBJ whole genome shotgun (WGS) entry which is preliminary data.</text>
</comment>
<dbReference type="InterPro" id="IPR002347">
    <property type="entry name" value="SDR_fam"/>
</dbReference>
<reference evidence="3 4" key="1">
    <citation type="submission" date="2024-09" db="EMBL/GenBank/DDBJ databases">
        <title>Aeromonas strains Genome sequencing and assembly.</title>
        <authorList>
            <person name="Hu X."/>
            <person name="Tang B."/>
        </authorList>
    </citation>
    <scope>NUCLEOTIDE SEQUENCE [LARGE SCALE GENOMIC DNA]</scope>
    <source>
        <strain evidence="3 4">NB23SCDHY001</strain>
    </source>
</reference>
<name>A0ABW9GQT4_9GAMM</name>
<evidence type="ECO:0000313" key="3">
    <source>
        <dbReference type="EMBL" id="MFM4892630.1"/>
    </source>
</evidence>
<dbReference type="PANTHER" id="PTHR43477">
    <property type="entry name" value="DIHYDROANTICAPSIN 7-DEHYDROGENASE"/>
    <property type="match status" value="1"/>
</dbReference>
<keyword evidence="2" id="KW-0560">Oxidoreductase</keyword>
<keyword evidence="4" id="KW-1185">Reference proteome</keyword>
<accession>A0ABW9GQT4</accession>
<dbReference type="Proteomes" id="UP001630969">
    <property type="component" value="Unassembled WGS sequence"/>
</dbReference>
<dbReference type="EMBL" id="JBGXBU010000001">
    <property type="protein sequence ID" value="MFM4892630.1"/>
    <property type="molecule type" value="Genomic_DNA"/>
</dbReference>
<dbReference type="InterPro" id="IPR036291">
    <property type="entry name" value="NAD(P)-bd_dom_sf"/>
</dbReference>
<organism evidence="3 4">
    <name type="scientific">Aeromonas bivalvium</name>
    <dbReference type="NCBI Taxonomy" id="440079"/>
    <lineage>
        <taxon>Bacteria</taxon>
        <taxon>Pseudomonadati</taxon>
        <taxon>Pseudomonadota</taxon>
        <taxon>Gammaproteobacteria</taxon>
        <taxon>Aeromonadales</taxon>
        <taxon>Aeromonadaceae</taxon>
        <taxon>Aeromonas</taxon>
    </lineage>
</organism>
<evidence type="ECO:0000256" key="1">
    <source>
        <dbReference type="ARBA" id="ARBA00006484"/>
    </source>
</evidence>
<proteinExistence type="inferred from homology"/>
<dbReference type="CDD" id="cd11731">
    <property type="entry name" value="Lin1944_like_SDR_c"/>
    <property type="match status" value="1"/>
</dbReference>
<dbReference type="RefSeq" id="WP_408788975.1">
    <property type="nucleotide sequence ID" value="NZ_JBGXBU010000001.1"/>
</dbReference>
<dbReference type="Gene3D" id="3.40.50.720">
    <property type="entry name" value="NAD(P)-binding Rossmann-like Domain"/>
    <property type="match status" value="1"/>
</dbReference>
<dbReference type="GeneID" id="97219839"/>
<gene>
    <name evidence="3" type="ORF">ACEUDJ_07030</name>
</gene>
<dbReference type="Pfam" id="PF13561">
    <property type="entry name" value="adh_short_C2"/>
    <property type="match status" value="1"/>
</dbReference>
<evidence type="ECO:0000313" key="4">
    <source>
        <dbReference type="Proteomes" id="UP001630969"/>
    </source>
</evidence>
<dbReference type="PRINTS" id="PR00081">
    <property type="entry name" value="GDHRDH"/>
</dbReference>
<dbReference type="SUPFAM" id="SSF51735">
    <property type="entry name" value="NAD(P)-binding Rossmann-fold domains"/>
    <property type="match status" value="1"/>
</dbReference>
<protein>
    <submittedName>
        <fullName evidence="3">Short chain dehydrogenase</fullName>
    </submittedName>
</protein>
<comment type="similarity">
    <text evidence="1">Belongs to the short-chain dehydrogenases/reductases (SDR) family.</text>
</comment>
<dbReference type="PANTHER" id="PTHR43477:SF1">
    <property type="entry name" value="DIHYDROANTICAPSIN 7-DEHYDROGENASE"/>
    <property type="match status" value="1"/>
</dbReference>
<dbReference type="NCBIfam" id="NF005754">
    <property type="entry name" value="PRK07578.1"/>
    <property type="match status" value="1"/>
</dbReference>
<sequence length="200" mass="20848">MKIVIVGASGTIGSAVSTLLASLHEIVRVGHRQGDARVDMTDSASIAALFDATGPFDALVVASGNLAFGPLAQLSDEQWQFGLESKLMGQIKLTRAAIPYLREGGSITLTSGIVSEVPIQGGASATTINGAIEHFAKAAACELPKGLRINVVSPTLLTESREAYGPFFPGFESVPAARVALAYQRAVMGVQSGQVFKVFD</sequence>
<dbReference type="InterPro" id="IPR051122">
    <property type="entry name" value="SDR_DHRS6-like"/>
</dbReference>